<keyword evidence="1" id="KW-0433">Leucine-rich repeat</keyword>
<dbReference type="InterPro" id="IPR050216">
    <property type="entry name" value="LRR_domain-containing"/>
</dbReference>
<evidence type="ECO:0000256" key="2">
    <source>
        <dbReference type="ARBA" id="ARBA00022737"/>
    </source>
</evidence>
<dbReference type="EMBL" id="MU855926">
    <property type="protein sequence ID" value="KAK3898504.1"/>
    <property type="molecule type" value="Genomic_DNA"/>
</dbReference>
<feature type="region of interest" description="Disordered" evidence="3">
    <location>
        <begin position="64"/>
        <end position="108"/>
    </location>
</feature>
<accession>A0AAN6RPY7</accession>
<dbReference type="GO" id="GO:0005737">
    <property type="term" value="C:cytoplasm"/>
    <property type="evidence" value="ECO:0007669"/>
    <property type="project" value="TreeGrafter"/>
</dbReference>
<reference evidence="4" key="2">
    <citation type="submission" date="2023-05" db="EMBL/GenBank/DDBJ databases">
        <authorList>
            <consortium name="Lawrence Berkeley National Laboratory"/>
            <person name="Steindorff A."/>
            <person name="Hensen N."/>
            <person name="Bonometti L."/>
            <person name="Westerberg I."/>
            <person name="Brannstrom I.O."/>
            <person name="Guillou S."/>
            <person name="Cros-Aarteil S."/>
            <person name="Calhoun S."/>
            <person name="Haridas S."/>
            <person name="Kuo A."/>
            <person name="Mondo S."/>
            <person name="Pangilinan J."/>
            <person name="Riley R."/>
            <person name="Labutti K."/>
            <person name="Andreopoulos B."/>
            <person name="Lipzen A."/>
            <person name="Chen C."/>
            <person name="Yanf M."/>
            <person name="Daum C."/>
            <person name="Ng V."/>
            <person name="Clum A."/>
            <person name="Ohm R."/>
            <person name="Martin F."/>
            <person name="Silar P."/>
            <person name="Natvig D."/>
            <person name="Lalanne C."/>
            <person name="Gautier V."/>
            <person name="Ament-Velasquez S.L."/>
            <person name="Kruys A."/>
            <person name="Hutchinson M.I."/>
            <person name="Powell A.J."/>
            <person name="Barry K."/>
            <person name="Miller A.N."/>
            <person name="Grigoriev I.V."/>
            <person name="Debuchy R."/>
            <person name="Gladieux P."/>
            <person name="Thoren M.H."/>
            <person name="Johannesson H."/>
        </authorList>
    </citation>
    <scope>NUCLEOTIDE SEQUENCE</scope>
    <source>
        <strain evidence="4">CBS 103.79</strain>
    </source>
</reference>
<evidence type="ECO:0000313" key="4">
    <source>
        <dbReference type="EMBL" id="KAK3898504.1"/>
    </source>
</evidence>
<comment type="caution">
    <text evidence="4">The sequence shown here is derived from an EMBL/GenBank/DDBJ whole genome shotgun (WGS) entry which is preliminary data.</text>
</comment>
<reference evidence="4" key="1">
    <citation type="journal article" date="2023" name="Mol. Phylogenet. Evol.">
        <title>Genome-scale phylogeny and comparative genomics of the fungal order Sordariales.</title>
        <authorList>
            <person name="Hensen N."/>
            <person name="Bonometti L."/>
            <person name="Westerberg I."/>
            <person name="Brannstrom I.O."/>
            <person name="Guillou S."/>
            <person name="Cros-Aarteil S."/>
            <person name="Calhoun S."/>
            <person name="Haridas S."/>
            <person name="Kuo A."/>
            <person name="Mondo S."/>
            <person name="Pangilinan J."/>
            <person name="Riley R."/>
            <person name="LaButti K."/>
            <person name="Andreopoulos B."/>
            <person name="Lipzen A."/>
            <person name="Chen C."/>
            <person name="Yan M."/>
            <person name="Daum C."/>
            <person name="Ng V."/>
            <person name="Clum A."/>
            <person name="Steindorff A."/>
            <person name="Ohm R.A."/>
            <person name="Martin F."/>
            <person name="Silar P."/>
            <person name="Natvig D.O."/>
            <person name="Lalanne C."/>
            <person name="Gautier V."/>
            <person name="Ament-Velasquez S.L."/>
            <person name="Kruys A."/>
            <person name="Hutchinson M.I."/>
            <person name="Powell A.J."/>
            <person name="Barry K."/>
            <person name="Miller A.N."/>
            <person name="Grigoriev I.V."/>
            <person name="Debuchy R."/>
            <person name="Gladieux P."/>
            <person name="Hiltunen Thoren M."/>
            <person name="Johannesson H."/>
        </authorList>
    </citation>
    <scope>NUCLEOTIDE SEQUENCE</scope>
    <source>
        <strain evidence="4">CBS 103.79</strain>
    </source>
</reference>
<dbReference type="SUPFAM" id="SSF52058">
    <property type="entry name" value="L domain-like"/>
    <property type="match status" value="1"/>
</dbReference>
<dbReference type="PANTHER" id="PTHR48051:SF54">
    <property type="entry name" value="LEUCINE-RICH REPEAT-CONTAINING PROTEIN"/>
    <property type="match status" value="1"/>
</dbReference>
<dbReference type="PANTHER" id="PTHR48051">
    <property type="match status" value="1"/>
</dbReference>
<proteinExistence type="predicted"/>
<dbReference type="Gene3D" id="3.80.10.10">
    <property type="entry name" value="Ribonuclease Inhibitor"/>
    <property type="match status" value="1"/>
</dbReference>
<gene>
    <name evidence="4" type="ORF">C8A05DRAFT_18934</name>
</gene>
<dbReference type="Proteomes" id="UP001303889">
    <property type="component" value="Unassembled WGS sequence"/>
</dbReference>
<feature type="compositionally biased region" description="Basic and acidic residues" evidence="3">
    <location>
        <begin position="95"/>
        <end position="108"/>
    </location>
</feature>
<feature type="region of interest" description="Disordered" evidence="3">
    <location>
        <begin position="525"/>
        <end position="553"/>
    </location>
</feature>
<organism evidence="4 5">
    <name type="scientific">Staphylotrichum tortipilum</name>
    <dbReference type="NCBI Taxonomy" id="2831512"/>
    <lineage>
        <taxon>Eukaryota</taxon>
        <taxon>Fungi</taxon>
        <taxon>Dikarya</taxon>
        <taxon>Ascomycota</taxon>
        <taxon>Pezizomycotina</taxon>
        <taxon>Sordariomycetes</taxon>
        <taxon>Sordariomycetidae</taxon>
        <taxon>Sordariales</taxon>
        <taxon>Chaetomiaceae</taxon>
        <taxon>Staphylotrichum</taxon>
    </lineage>
</organism>
<sequence>MADEPTLPTLPARRSEPSFPTKRLKRSRVPDYSSTSSDPAFFSSDDDPALDNYQAHARRKKRYVGAWFDQQPASSDSALGDDDTPISYPAPRRNQVPDHPQKREFKRQLDSGVWMDTDACPTDMDDMIDLEPRSPRFRLPQPAMPSPLPAPSRKPNSLWDFNVQEVIRNCVDNGLERVDLTGLEVERVPEDRFELLSNIAPIPNVAKDVAFEQRDPRIQLFLSNNRLSRLPPPLINVEHLTVLSLRANRLVELPPAICKMKNLEALNVAQNKLRMFPGGLLDLLGPRGKLRTFNFAPNPFVMPRRSGASSFGADEYERLTFGPQPPVDAGCSALTTKLQFRSGVEFTDLSRTARTKVCFPSAAFNTTGRTAIGLEPFTELAAPAKLPTGEPFSLPNAGGRGRRGPKSLFEAAMRACVASGKAYFVLQMLEEDHMHYPNYVAPTLRQADDIHRDGGLWCAVCGRDTLVPLTRWFEFRQIGTREAAASPESGEEGKFVAMGGEQGEGMAVPFLRSGCSWDCVPVKVEPEEEEGGEECEEEEDEKEEAGEEVVAEE</sequence>
<dbReference type="AlphaFoldDB" id="A0AAN6RPY7"/>
<dbReference type="InterPro" id="IPR032675">
    <property type="entry name" value="LRR_dom_sf"/>
</dbReference>
<feature type="compositionally biased region" description="Low complexity" evidence="3">
    <location>
        <begin position="33"/>
        <end position="43"/>
    </location>
</feature>
<evidence type="ECO:0000256" key="1">
    <source>
        <dbReference type="ARBA" id="ARBA00022614"/>
    </source>
</evidence>
<feature type="compositionally biased region" description="Acidic residues" evidence="3">
    <location>
        <begin position="526"/>
        <end position="553"/>
    </location>
</feature>
<keyword evidence="2" id="KW-0677">Repeat</keyword>
<name>A0AAN6RPY7_9PEZI</name>
<keyword evidence="5" id="KW-1185">Reference proteome</keyword>
<feature type="region of interest" description="Disordered" evidence="3">
    <location>
        <begin position="1"/>
        <end position="50"/>
    </location>
</feature>
<evidence type="ECO:0000313" key="5">
    <source>
        <dbReference type="Proteomes" id="UP001303889"/>
    </source>
</evidence>
<protein>
    <submittedName>
        <fullName evidence="4">CCR4-NOT transcription complex subunit 6-like-B</fullName>
    </submittedName>
</protein>
<evidence type="ECO:0000256" key="3">
    <source>
        <dbReference type="SAM" id="MobiDB-lite"/>
    </source>
</evidence>